<evidence type="ECO:0000313" key="2">
    <source>
        <dbReference type="Proteomes" id="UP001064048"/>
    </source>
</evidence>
<reference evidence="1 2" key="1">
    <citation type="journal article" date="2022" name="Genome Biol. Evol.">
        <title>The Spruce Budworm Genome: Reconstructing the Evolutionary History of Antifreeze Proteins.</title>
        <authorList>
            <person name="Beliveau C."/>
            <person name="Gagne P."/>
            <person name="Picq S."/>
            <person name="Vernygora O."/>
            <person name="Keeling C.I."/>
            <person name="Pinkney K."/>
            <person name="Doucet D."/>
            <person name="Wen F."/>
            <person name="Johnston J.S."/>
            <person name="Maaroufi H."/>
            <person name="Boyle B."/>
            <person name="Laroche J."/>
            <person name="Dewar K."/>
            <person name="Juretic N."/>
            <person name="Blackburn G."/>
            <person name="Nisole A."/>
            <person name="Brunet B."/>
            <person name="Brandao M."/>
            <person name="Lumley L."/>
            <person name="Duan J."/>
            <person name="Quan G."/>
            <person name="Lucarotti C.J."/>
            <person name="Roe A.D."/>
            <person name="Sperling F.A.H."/>
            <person name="Levesque R.C."/>
            <person name="Cusson M."/>
        </authorList>
    </citation>
    <scope>NUCLEOTIDE SEQUENCE [LARGE SCALE GENOMIC DNA]</scope>
    <source>
        <strain evidence="1">Glfc:IPQL:Cfum</strain>
    </source>
</reference>
<evidence type="ECO:0000313" key="1">
    <source>
        <dbReference type="EMBL" id="KAI8420053.1"/>
    </source>
</evidence>
<comment type="caution">
    <text evidence="1">The sequence shown here is derived from an EMBL/GenBank/DDBJ whole genome shotgun (WGS) entry which is preliminary data.</text>
</comment>
<protein>
    <submittedName>
        <fullName evidence="1">Uncharacterized protein</fullName>
    </submittedName>
</protein>
<dbReference type="Proteomes" id="UP001064048">
    <property type="component" value="Chromosome 14"/>
</dbReference>
<accession>A0ACC0J7H2</accession>
<proteinExistence type="predicted"/>
<organism evidence="1 2">
    <name type="scientific">Choristoneura fumiferana</name>
    <name type="common">Spruce budworm moth</name>
    <name type="synonym">Archips fumiferana</name>
    <dbReference type="NCBI Taxonomy" id="7141"/>
    <lineage>
        <taxon>Eukaryota</taxon>
        <taxon>Metazoa</taxon>
        <taxon>Ecdysozoa</taxon>
        <taxon>Arthropoda</taxon>
        <taxon>Hexapoda</taxon>
        <taxon>Insecta</taxon>
        <taxon>Pterygota</taxon>
        <taxon>Neoptera</taxon>
        <taxon>Endopterygota</taxon>
        <taxon>Lepidoptera</taxon>
        <taxon>Glossata</taxon>
        <taxon>Ditrysia</taxon>
        <taxon>Tortricoidea</taxon>
        <taxon>Tortricidae</taxon>
        <taxon>Tortricinae</taxon>
        <taxon>Choristoneura</taxon>
    </lineage>
</organism>
<sequence>MALKSFCVLALAVLLALPIIFACNEAICASVVSKCMLTQSCKCDLKDCSCCKDCFNCLSYLYSECCSCVDMCPKPNETQNALSKTSYVEELADGIPGLFKALTGDPDPQKRWLSITYPVDIDISAYRPASDKQLVYHLQSIEQESEPVSRDVVTFNCTIAYMSQCMSSDKCRASCLSMGANSLRWFHDGCCECVGDKCLSYGLNESRCLACPGGKDSPGNAHEDDLAYDEFDYGEEVMSVSDSNQNA</sequence>
<gene>
    <name evidence="1" type="ORF">MSG28_008642</name>
</gene>
<dbReference type="EMBL" id="CM046114">
    <property type="protein sequence ID" value="KAI8420053.1"/>
    <property type="molecule type" value="Genomic_DNA"/>
</dbReference>
<name>A0ACC0J7H2_CHOFU</name>
<keyword evidence="2" id="KW-1185">Reference proteome</keyword>